<accession>A0A4Z2E0B2</accession>
<reference evidence="2 3" key="1">
    <citation type="submission" date="2019-03" db="EMBL/GenBank/DDBJ databases">
        <title>First draft genome of Liparis tanakae, snailfish: a comprehensive survey of snailfish specific genes.</title>
        <authorList>
            <person name="Kim W."/>
            <person name="Song I."/>
            <person name="Jeong J.-H."/>
            <person name="Kim D."/>
            <person name="Kim S."/>
            <person name="Ryu S."/>
            <person name="Song J.Y."/>
            <person name="Lee S.K."/>
        </authorList>
    </citation>
    <scope>NUCLEOTIDE SEQUENCE [LARGE SCALE GENOMIC DNA]</scope>
    <source>
        <tissue evidence="2">Muscle</tissue>
    </source>
</reference>
<evidence type="ECO:0000313" key="2">
    <source>
        <dbReference type="EMBL" id="TNN22205.1"/>
    </source>
</evidence>
<feature type="region of interest" description="Disordered" evidence="1">
    <location>
        <begin position="14"/>
        <end position="95"/>
    </location>
</feature>
<dbReference type="Proteomes" id="UP000314294">
    <property type="component" value="Unassembled WGS sequence"/>
</dbReference>
<feature type="compositionally biased region" description="Polar residues" evidence="1">
    <location>
        <begin position="32"/>
        <end position="43"/>
    </location>
</feature>
<evidence type="ECO:0000313" key="3">
    <source>
        <dbReference type="Proteomes" id="UP000314294"/>
    </source>
</evidence>
<proteinExistence type="predicted"/>
<dbReference type="AlphaFoldDB" id="A0A4Z2E0B2"/>
<dbReference type="EMBL" id="SRLO01023722">
    <property type="protein sequence ID" value="TNN22205.1"/>
    <property type="molecule type" value="Genomic_DNA"/>
</dbReference>
<sequence>MSLNDFSIPAVGLASRSGQLPTYPGADPGVMMTSSLTPPSISSRRGRKAELKVQDRRGLEVDGGRSRREESEPPPHAAAEAWQPIGRQDAHAGDE</sequence>
<organism evidence="2 3">
    <name type="scientific">Liparis tanakae</name>
    <name type="common">Tanaka's snailfish</name>
    <dbReference type="NCBI Taxonomy" id="230148"/>
    <lineage>
        <taxon>Eukaryota</taxon>
        <taxon>Metazoa</taxon>
        <taxon>Chordata</taxon>
        <taxon>Craniata</taxon>
        <taxon>Vertebrata</taxon>
        <taxon>Euteleostomi</taxon>
        <taxon>Actinopterygii</taxon>
        <taxon>Neopterygii</taxon>
        <taxon>Teleostei</taxon>
        <taxon>Neoteleostei</taxon>
        <taxon>Acanthomorphata</taxon>
        <taxon>Eupercaria</taxon>
        <taxon>Perciformes</taxon>
        <taxon>Cottioidei</taxon>
        <taxon>Cottales</taxon>
        <taxon>Liparidae</taxon>
        <taxon>Liparis</taxon>
    </lineage>
</organism>
<protein>
    <submittedName>
        <fullName evidence="2">Uncharacterized protein</fullName>
    </submittedName>
</protein>
<feature type="compositionally biased region" description="Basic and acidic residues" evidence="1">
    <location>
        <begin position="48"/>
        <end position="73"/>
    </location>
</feature>
<comment type="caution">
    <text evidence="2">The sequence shown here is derived from an EMBL/GenBank/DDBJ whole genome shotgun (WGS) entry which is preliminary data.</text>
</comment>
<keyword evidence="3" id="KW-1185">Reference proteome</keyword>
<gene>
    <name evidence="2" type="ORF">EYF80_067681</name>
</gene>
<name>A0A4Z2E0B2_9TELE</name>
<evidence type="ECO:0000256" key="1">
    <source>
        <dbReference type="SAM" id="MobiDB-lite"/>
    </source>
</evidence>